<proteinExistence type="inferred from homology"/>
<reference evidence="2 3" key="1">
    <citation type="journal article" date="2018" name="Mol. Plant">
        <title>The genome of Artemisia annua provides insight into the evolution of Asteraceae family and artemisinin biosynthesis.</title>
        <authorList>
            <person name="Shen Q."/>
            <person name="Zhang L."/>
            <person name="Liao Z."/>
            <person name="Wang S."/>
            <person name="Yan T."/>
            <person name="Shi P."/>
            <person name="Liu M."/>
            <person name="Fu X."/>
            <person name="Pan Q."/>
            <person name="Wang Y."/>
            <person name="Lv Z."/>
            <person name="Lu X."/>
            <person name="Zhang F."/>
            <person name="Jiang W."/>
            <person name="Ma Y."/>
            <person name="Chen M."/>
            <person name="Hao X."/>
            <person name="Li L."/>
            <person name="Tang Y."/>
            <person name="Lv G."/>
            <person name="Zhou Y."/>
            <person name="Sun X."/>
            <person name="Brodelius P.E."/>
            <person name="Rose J.K.C."/>
            <person name="Tang K."/>
        </authorList>
    </citation>
    <scope>NUCLEOTIDE SEQUENCE [LARGE SCALE GENOMIC DNA]</scope>
    <source>
        <strain evidence="3">cv. Huhao1</strain>
        <tissue evidence="2">Leaf</tissue>
    </source>
</reference>
<evidence type="ECO:0000313" key="3">
    <source>
        <dbReference type="Proteomes" id="UP000245207"/>
    </source>
</evidence>
<evidence type="ECO:0000256" key="1">
    <source>
        <dbReference type="ARBA" id="ARBA00009624"/>
    </source>
</evidence>
<protein>
    <submittedName>
        <fullName evidence="2">Eukaryotic porin/Tom40</fullName>
    </submittedName>
</protein>
<dbReference type="GO" id="GO:0005741">
    <property type="term" value="C:mitochondrial outer membrane"/>
    <property type="evidence" value="ECO:0007669"/>
    <property type="project" value="InterPro"/>
</dbReference>
<comment type="similarity">
    <text evidence="1">Belongs to the eukaryotic mitochondrial porin (TC 1.B.8.1) family.</text>
</comment>
<dbReference type="OrthoDB" id="7827681at2759"/>
<dbReference type="AlphaFoldDB" id="A0A2U1MVZ2"/>
<sequence length="142" mass="16267">MGEDAGRQIMTQNDMVHHGMKGYVGEEWTDDIALMVPGGEAEDGMLNGDETHAKRNDIGQSNVFLLWYFRLYKNDKGESLNSWYYQIVKPLNHKFATNLNTITFGTQHALDPLTIVKARYDNLGKPNALIQYDWRPKSLFTI</sequence>
<dbReference type="PANTHER" id="PTHR11743:SF68">
    <property type="entry name" value="PORIN DOMAIN, EUKARYOTIC PORIN_TOM40-RELATED"/>
    <property type="match status" value="1"/>
</dbReference>
<name>A0A2U1MVZ2_ARTAN</name>
<dbReference type="InterPro" id="IPR023614">
    <property type="entry name" value="Porin_dom_sf"/>
</dbReference>
<organism evidence="2 3">
    <name type="scientific">Artemisia annua</name>
    <name type="common">Sweet wormwood</name>
    <dbReference type="NCBI Taxonomy" id="35608"/>
    <lineage>
        <taxon>Eukaryota</taxon>
        <taxon>Viridiplantae</taxon>
        <taxon>Streptophyta</taxon>
        <taxon>Embryophyta</taxon>
        <taxon>Tracheophyta</taxon>
        <taxon>Spermatophyta</taxon>
        <taxon>Magnoliopsida</taxon>
        <taxon>eudicotyledons</taxon>
        <taxon>Gunneridae</taxon>
        <taxon>Pentapetalae</taxon>
        <taxon>asterids</taxon>
        <taxon>campanulids</taxon>
        <taxon>Asterales</taxon>
        <taxon>Asteraceae</taxon>
        <taxon>Asteroideae</taxon>
        <taxon>Anthemideae</taxon>
        <taxon>Artemisiinae</taxon>
        <taxon>Artemisia</taxon>
    </lineage>
</organism>
<dbReference type="Proteomes" id="UP000245207">
    <property type="component" value="Unassembled WGS sequence"/>
</dbReference>
<dbReference type="PANTHER" id="PTHR11743">
    <property type="entry name" value="VOLTAGE-DEPENDENT ANION-SELECTIVE CHANNEL"/>
    <property type="match status" value="1"/>
</dbReference>
<dbReference type="STRING" id="35608.A0A2U1MVZ2"/>
<gene>
    <name evidence="2" type="ORF">CTI12_AA336400</name>
</gene>
<dbReference type="InterPro" id="IPR001925">
    <property type="entry name" value="Porin_Euk"/>
</dbReference>
<dbReference type="Gene3D" id="2.40.160.10">
    <property type="entry name" value="Porin"/>
    <property type="match status" value="1"/>
</dbReference>
<dbReference type="EMBL" id="PKPP01004232">
    <property type="protein sequence ID" value="PWA65409.1"/>
    <property type="molecule type" value="Genomic_DNA"/>
</dbReference>
<dbReference type="Pfam" id="PF01459">
    <property type="entry name" value="Porin_3"/>
    <property type="match status" value="1"/>
</dbReference>
<accession>A0A2U1MVZ2</accession>
<keyword evidence="3" id="KW-1185">Reference proteome</keyword>
<dbReference type="GO" id="GO:0008308">
    <property type="term" value="F:voltage-gated monoatomic anion channel activity"/>
    <property type="evidence" value="ECO:0007669"/>
    <property type="project" value="InterPro"/>
</dbReference>
<evidence type="ECO:0000313" key="2">
    <source>
        <dbReference type="EMBL" id="PWA65409.1"/>
    </source>
</evidence>
<comment type="caution">
    <text evidence="2">The sequence shown here is derived from an EMBL/GenBank/DDBJ whole genome shotgun (WGS) entry which is preliminary data.</text>
</comment>
<dbReference type="InterPro" id="IPR027246">
    <property type="entry name" value="Porin_Euk/Tom40"/>
</dbReference>